<dbReference type="CDD" id="cd15366">
    <property type="entry name" value="7tmA_GPR4"/>
    <property type="match status" value="1"/>
</dbReference>
<dbReference type="CTD" id="2828"/>
<dbReference type="AlphaFoldDB" id="A0A151MYT6"/>
<feature type="transmembrane region" description="Helical" evidence="13">
    <location>
        <begin position="22"/>
        <end position="42"/>
    </location>
</feature>
<dbReference type="PRINTS" id="PR01147">
    <property type="entry name" value="GPR4RECEPTOR"/>
</dbReference>
<dbReference type="InterPro" id="IPR002276">
    <property type="entry name" value="GPR4_orph"/>
</dbReference>
<comment type="similarity">
    <text evidence="2 12">Belongs to the G-protein coupled receptor 1 family.</text>
</comment>
<evidence type="ECO:0000256" key="13">
    <source>
        <dbReference type="SAM" id="Phobius"/>
    </source>
</evidence>
<keyword evidence="6 12" id="KW-0297">G-protein coupled receptor</keyword>
<dbReference type="Proteomes" id="UP000050525">
    <property type="component" value="Unassembled WGS sequence"/>
</dbReference>
<dbReference type="GO" id="GO:0005886">
    <property type="term" value="C:plasma membrane"/>
    <property type="evidence" value="ECO:0007669"/>
    <property type="project" value="UniProtKB-SubCell"/>
</dbReference>
<evidence type="ECO:0000256" key="5">
    <source>
        <dbReference type="ARBA" id="ARBA00022989"/>
    </source>
</evidence>
<comment type="caution">
    <text evidence="15">The sequence shown here is derived from an EMBL/GenBank/DDBJ whole genome shotgun (WGS) entry which is preliminary data.</text>
</comment>
<dbReference type="GO" id="GO:0010447">
    <property type="term" value="P:response to acidic pH"/>
    <property type="evidence" value="ECO:0007669"/>
    <property type="project" value="UniProtKB-ARBA"/>
</dbReference>
<evidence type="ECO:0000256" key="8">
    <source>
        <dbReference type="ARBA" id="ARBA00023157"/>
    </source>
</evidence>
<dbReference type="SUPFAM" id="SSF81321">
    <property type="entry name" value="Family A G protein-coupled receptor-like"/>
    <property type="match status" value="1"/>
</dbReference>
<keyword evidence="11 12" id="KW-0807">Transducer</keyword>
<evidence type="ECO:0000256" key="4">
    <source>
        <dbReference type="ARBA" id="ARBA00022692"/>
    </source>
</evidence>
<feature type="transmembrane region" description="Helical" evidence="13">
    <location>
        <begin position="225"/>
        <end position="246"/>
    </location>
</feature>
<keyword evidence="9 12" id="KW-0675">Receptor</keyword>
<dbReference type="PROSITE" id="PS50262">
    <property type="entry name" value="G_PROTEIN_RECEP_F1_2"/>
    <property type="match status" value="1"/>
</dbReference>
<evidence type="ECO:0000313" key="16">
    <source>
        <dbReference type="Proteomes" id="UP000050525"/>
    </source>
</evidence>
<dbReference type="PRINTS" id="PR00237">
    <property type="entry name" value="GPCRRHODOPSN"/>
</dbReference>
<feature type="transmembrane region" description="Helical" evidence="13">
    <location>
        <begin position="54"/>
        <end position="73"/>
    </location>
</feature>
<dbReference type="GO" id="GO:0004930">
    <property type="term" value="F:G protein-coupled receptor activity"/>
    <property type="evidence" value="ECO:0007669"/>
    <property type="project" value="UniProtKB-KW"/>
</dbReference>
<keyword evidence="3" id="KW-1003">Cell membrane</keyword>
<evidence type="ECO:0000256" key="1">
    <source>
        <dbReference type="ARBA" id="ARBA00004651"/>
    </source>
</evidence>
<dbReference type="RefSeq" id="XP_006265859.1">
    <property type="nucleotide sequence ID" value="XM_006265797.4"/>
</dbReference>
<sequence length="351" mass="38487">MCNRSEPRCDVGSQLDQLFPPALYIAVLVLGLPANGAALWAACRQVRQGNELGVYLLNLSVADLLYAAALPPWADYFLHHDDWSHGPGACKLFGFVFYTNIYVSVAFLCCVSLDRYVAVAHPLRFARLRRVRTAVAVSAGVWALELGANSAPLFHDELFRDRRNRTFCFESYPMEAWLAWLNLYRSVLGFLVPWAVMLLCYRGILRAVGANVATEQQEKAKIRRLARSLVLIALVCFAPYHAALLGRSAMSLGRPCDCGFEERVFAAYHGALAVTSLNCLADPVLYCLAHEGARHDMAQALASLRRGLAGAWLTLDTPPAGKKAGAPVPAPTPGDDLELQLHILVPPTPEV</sequence>
<feature type="transmembrane region" description="Helical" evidence="13">
    <location>
        <begin position="183"/>
        <end position="204"/>
    </location>
</feature>
<evidence type="ECO:0000256" key="9">
    <source>
        <dbReference type="ARBA" id="ARBA00023170"/>
    </source>
</evidence>
<keyword evidence="10" id="KW-0325">Glycoprotein</keyword>
<evidence type="ECO:0000256" key="10">
    <source>
        <dbReference type="ARBA" id="ARBA00023180"/>
    </source>
</evidence>
<dbReference type="InterPro" id="IPR000276">
    <property type="entry name" value="GPCR_Rhodpsn"/>
</dbReference>
<feature type="transmembrane region" description="Helical" evidence="13">
    <location>
        <begin position="93"/>
        <end position="113"/>
    </location>
</feature>
<dbReference type="FunFam" id="1.20.1070.10:FF:000065">
    <property type="entry name" value="G-protein coupled receptor 4"/>
    <property type="match status" value="1"/>
</dbReference>
<evidence type="ECO:0000256" key="3">
    <source>
        <dbReference type="ARBA" id="ARBA00022475"/>
    </source>
</evidence>
<dbReference type="EMBL" id="AKHW03004550">
    <property type="protein sequence ID" value="KYO29680.1"/>
    <property type="molecule type" value="Genomic_DNA"/>
</dbReference>
<dbReference type="PANTHER" id="PTHR24234">
    <property type="entry name" value="LYSOPHOSPHATIDIC ACID RECEPTOR 5/SPHINGOSYLPHOSPHORYLCHOLINE RECEPTOR"/>
    <property type="match status" value="1"/>
</dbReference>
<evidence type="ECO:0000256" key="11">
    <source>
        <dbReference type="ARBA" id="ARBA00023224"/>
    </source>
</evidence>
<gene>
    <name evidence="15" type="primary">GPR4</name>
    <name evidence="15" type="ORF">Y1Q_0016286</name>
</gene>
<evidence type="ECO:0000313" key="15">
    <source>
        <dbReference type="EMBL" id="KYO29680.1"/>
    </source>
</evidence>
<evidence type="ECO:0000256" key="12">
    <source>
        <dbReference type="RuleBase" id="RU000688"/>
    </source>
</evidence>
<dbReference type="PANTHER" id="PTHR24234:SF10">
    <property type="entry name" value="G-PROTEIN COUPLED RECEPTOR 4"/>
    <property type="match status" value="1"/>
</dbReference>
<dbReference type="PROSITE" id="PS00237">
    <property type="entry name" value="G_PROTEIN_RECEP_F1_1"/>
    <property type="match status" value="1"/>
</dbReference>
<organism evidence="15 16">
    <name type="scientific">Alligator mississippiensis</name>
    <name type="common">American alligator</name>
    <dbReference type="NCBI Taxonomy" id="8496"/>
    <lineage>
        <taxon>Eukaryota</taxon>
        <taxon>Metazoa</taxon>
        <taxon>Chordata</taxon>
        <taxon>Craniata</taxon>
        <taxon>Vertebrata</taxon>
        <taxon>Euteleostomi</taxon>
        <taxon>Archelosauria</taxon>
        <taxon>Archosauria</taxon>
        <taxon>Crocodylia</taxon>
        <taxon>Alligatoridae</taxon>
        <taxon>Alligatorinae</taxon>
        <taxon>Alligator</taxon>
    </lineage>
</organism>
<dbReference type="Pfam" id="PF00001">
    <property type="entry name" value="7tm_1"/>
    <property type="match status" value="1"/>
</dbReference>
<proteinExistence type="inferred from homology"/>
<reference evidence="15 16" key="1">
    <citation type="journal article" date="2012" name="Genome Biol.">
        <title>Sequencing three crocodilian genomes to illuminate the evolution of archosaurs and amniotes.</title>
        <authorList>
            <person name="St John J.A."/>
            <person name="Braun E.L."/>
            <person name="Isberg S.R."/>
            <person name="Miles L.G."/>
            <person name="Chong A.Y."/>
            <person name="Gongora J."/>
            <person name="Dalzell P."/>
            <person name="Moran C."/>
            <person name="Bed'hom B."/>
            <person name="Abzhanov A."/>
            <person name="Burgess S.C."/>
            <person name="Cooksey A.M."/>
            <person name="Castoe T.A."/>
            <person name="Crawford N.G."/>
            <person name="Densmore L.D."/>
            <person name="Drew J.C."/>
            <person name="Edwards S.V."/>
            <person name="Faircloth B.C."/>
            <person name="Fujita M.K."/>
            <person name="Greenwold M.J."/>
            <person name="Hoffmann F.G."/>
            <person name="Howard J.M."/>
            <person name="Iguchi T."/>
            <person name="Janes D.E."/>
            <person name="Khan S.Y."/>
            <person name="Kohno S."/>
            <person name="de Koning A.J."/>
            <person name="Lance S.L."/>
            <person name="McCarthy F.M."/>
            <person name="McCormack J.E."/>
            <person name="Merchant M.E."/>
            <person name="Peterson D.G."/>
            <person name="Pollock D.D."/>
            <person name="Pourmand N."/>
            <person name="Raney B.J."/>
            <person name="Roessler K.A."/>
            <person name="Sanford J.R."/>
            <person name="Sawyer R.H."/>
            <person name="Schmidt C.J."/>
            <person name="Triplett E.W."/>
            <person name="Tuberville T.D."/>
            <person name="Venegas-Anaya M."/>
            <person name="Howard J.T."/>
            <person name="Jarvis E.D."/>
            <person name="Guillette L.J.Jr."/>
            <person name="Glenn T.C."/>
            <person name="Green R.E."/>
            <person name="Ray D.A."/>
        </authorList>
    </citation>
    <scope>NUCLEOTIDE SEQUENCE [LARGE SCALE GENOMIC DNA]</scope>
    <source>
        <strain evidence="15">KSC_2009_1</strain>
    </source>
</reference>
<dbReference type="Gene3D" id="1.20.1070.10">
    <property type="entry name" value="Rhodopsin 7-helix transmembrane proteins"/>
    <property type="match status" value="1"/>
</dbReference>
<keyword evidence="8" id="KW-1015">Disulfide bond</keyword>
<protein>
    <submittedName>
        <fullName evidence="15">G-protein coupled receptor 4</fullName>
    </submittedName>
</protein>
<accession>A0A151MYT6</accession>
<keyword evidence="4 12" id="KW-0812">Transmembrane</keyword>
<name>A0A151MYT6_ALLMI</name>
<dbReference type="OrthoDB" id="8742459at2759"/>
<dbReference type="InterPro" id="IPR017452">
    <property type="entry name" value="GPCR_Rhodpsn_7TM"/>
</dbReference>
<evidence type="ECO:0000256" key="7">
    <source>
        <dbReference type="ARBA" id="ARBA00023136"/>
    </source>
</evidence>
<evidence type="ECO:0000259" key="14">
    <source>
        <dbReference type="PROSITE" id="PS50262"/>
    </source>
</evidence>
<dbReference type="KEGG" id="amj:102574696"/>
<feature type="domain" description="G-protein coupled receptors family 1 profile" evidence="14">
    <location>
        <begin position="34"/>
        <end position="286"/>
    </location>
</feature>
<dbReference type="GeneID" id="102574696"/>
<keyword evidence="16" id="KW-1185">Reference proteome</keyword>
<comment type="subcellular location">
    <subcellularLocation>
        <location evidence="1">Cell membrane</location>
        <topology evidence="1">Multi-pass membrane protein</topology>
    </subcellularLocation>
</comment>
<dbReference type="GO" id="GO:0007189">
    <property type="term" value="P:adenylate cyclase-activating G protein-coupled receptor signaling pathway"/>
    <property type="evidence" value="ECO:0007669"/>
    <property type="project" value="UniProtKB-ARBA"/>
</dbReference>
<feature type="transmembrane region" description="Helical" evidence="13">
    <location>
        <begin position="134"/>
        <end position="154"/>
    </location>
</feature>
<evidence type="ECO:0000256" key="2">
    <source>
        <dbReference type="ARBA" id="ARBA00010663"/>
    </source>
</evidence>
<dbReference type="STRING" id="8496.A0A151MYT6"/>
<keyword evidence="5 13" id="KW-1133">Transmembrane helix</keyword>
<evidence type="ECO:0000256" key="6">
    <source>
        <dbReference type="ARBA" id="ARBA00023040"/>
    </source>
</evidence>
<keyword evidence="7 13" id="KW-0472">Membrane</keyword>
<dbReference type="eggNOG" id="ENOG502QS9G">
    <property type="taxonomic scope" value="Eukaryota"/>
</dbReference>